<dbReference type="SUPFAM" id="SSF55166">
    <property type="entry name" value="Hedgehog/DD-peptidase"/>
    <property type="match status" value="1"/>
</dbReference>
<dbReference type="InterPro" id="IPR009045">
    <property type="entry name" value="Zn_M74/Hedgehog-like"/>
</dbReference>
<evidence type="ECO:0000256" key="5">
    <source>
        <dbReference type="ARBA" id="ARBA00022833"/>
    </source>
</evidence>
<evidence type="ECO:0000256" key="4">
    <source>
        <dbReference type="ARBA" id="ARBA00022801"/>
    </source>
</evidence>
<evidence type="ECO:0000256" key="1">
    <source>
        <dbReference type="ARBA" id="ARBA00001362"/>
    </source>
</evidence>
<comment type="similarity">
    <text evidence="9 10">Belongs to the peptidase M15D family.</text>
</comment>
<evidence type="ECO:0000256" key="8">
    <source>
        <dbReference type="ARBA" id="ARBA00023316"/>
    </source>
</evidence>
<dbReference type="GO" id="GO:0008237">
    <property type="term" value="F:metallopeptidase activity"/>
    <property type="evidence" value="ECO:0007669"/>
    <property type="project" value="UniProtKB-KW"/>
</dbReference>
<proteinExistence type="inferred from homology"/>
<dbReference type="STRING" id="405444.ABB26_08945"/>
<evidence type="ECO:0000313" key="12">
    <source>
        <dbReference type="EMBL" id="KRG64202.1"/>
    </source>
</evidence>
<feature type="binding site" evidence="9">
    <location>
        <position position="209"/>
    </location>
    <ligand>
        <name>Zn(2+)</name>
        <dbReference type="ChEBI" id="CHEBI:29105"/>
        <note>catalytic</note>
    </ligand>
</feature>
<dbReference type="GO" id="GO:0071555">
    <property type="term" value="P:cell wall organization"/>
    <property type="evidence" value="ECO:0007669"/>
    <property type="project" value="UniProtKB-KW"/>
</dbReference>
<dbReference type="HAMAP" id="MF_01924">
    <property type="entry name" value="A_A_dipeptidase"/>
    <property type="match status" value="1"/>
</dbReference>
<comment type="catalytic activity">
    <reaction evidence="1 9 10">
        <text>D-alanyl-D-alanine + H2O = 2 D-alanine</text>
        <dbReference type="Rhea" id="RHEA:20661"/>
        <dbReference type="ChEBI" id="CHEBI:15377"/>
        <dbReference type="ChEBI" id="CHEBI:57416"/>
        <dbReference type="ChEBI" id="CHEBI:57822"/>
        <dbReference type="EC" id="3.4.13.22"/>
    </reaction>
</comment>
<feature type="active site" description="Proton donor/acceptor" evidence="9">
    <location>
        <position position="206"/>
    </location>
</feature>
<evidence type="ECO:0000256" key="3">
    <source>
        <dbReference type="ARBA" id="ARBA00022723"/>
    </source>
</evidence>
<keyword evidence="3 9" id="KW-0479">Metal-binding</keyword>
<dbReference type="PATRIC" id="fig|405444.3.peg.799"/>
<dbReference type="Gene3D" id="3.30.1380.10">
    <property type="match status" value="1"/>
</dbReference>
<evidence type="ECO:0000313" key="13">
    <source>
        <dbReference type="Proteomes" id="UP000050864"/>
    </source>
</evidence>
<dbReference type="GO" id="GO:0006508">
    <property type="term" value="P:proteolysis"/>
    <property type="evidence" value="ECO:0007669"/>
    <property type="project" value="UniProtKB-KW"/>
</dbReference>
<keyword evidence="7 9" id="KW-0482">Metalloprotease</keyword>
<keyword evidence="11" id="KW-0732">Signal</keyword>
<dbReference type="CDD" id="cd14817">
    <property type="entry name" value="D-Ala-D-Ala_dipeptidase_VanX"/>
    <property type="match status" value="1"/>
</dbReference>
<comment type="caution">
    <text evidence="12">The sequence shown here is derived from an EMBL/GenBank/DDBJ whole genome shotgun (WGS) entry which is preliminary data.</text>
</comment>
<keyword evidence="4 9" id="KW-0378">Hydrolase</keyword>
<keyword evidence="5 9" id="KW-0862">Zinc</keyword>
<evidence type="ECO:0000256" key="7">
    <source>
        <dbReference type="ARBA" id="ARBA00023049"/>
    </source>
</evidence>
<evidence type="ECO:0000256" key="11">
    <source>
        <dbReference type="SAM" id="SignalP"/>
    </source>
</evidence>
<keyword evidence="6 9" id="KW-0224">Dipeptidase</keyword>
<sequence>MIAAALAVAAGNAMAVEISPATTPADANMVDVATLAPGFVLDMRYATTDNFTGRVVPGYEAPRCYLLQPVAQALARVQNALRAQGYTLQLFDCYRPAHSVKSFVAWAHDLSDQQAKARYYPNVDKSRLLDGYIAETSGHSRGATLDLGLLQCRQGDCQPLDMGTGFDRFDPLAHTASPDITAAQQHNRRLLLDAMGAEGFANYPMEWWHFTFKPEPTPDTAYDFPVR</sequence>
<keyword evidence="13" id="KW-1185">Reference proteome</keyword>
<protein>
    <recommendedName>
        <fullName evidence="9 10">D-alanyl-D-alanine dipeptidase</fullName>
        <shortName evidence="9 10">D-Ala-D-Ala dipeptidase</shortName>
        <ecNumber evidence="9 10">3.4.13.22</ecNumber>
    </recommendedName>
</protein>
<evidence type="ECO:0000256" key="2">
    <source>
        <dbReference type="ARBA" id="ARBA00022670"/>
    </source>
</evidence>
<evidence type="ECO:0000256" key="6">
    <source>
        <dbReference type="ARBA" id="ARBA00022997"/>
    </source>
</evidence>
<reference evidence="12 13" key="1">
    <citation type="submission" date="2015-05" db="EMBL/GenBank/DDBJ databases">
        <title>Genome sequencing and analysis of members of genus Stenotrophomonas.</title>
        <authorList>
            <person name="Patil P.P."/>
            <person name="Midha S."/>
            <person name="Patil P.B."/>
        </authorList>
    </citation>
    <scope>NUCLEOTIDE SEQUENCE [LARGE SCALE GENOMIC DNA]</scope>
    <source>
        <strain evidence="12 13">DSM 18929</strain>
    </source>
</reference>
<comment type="function">
    <text evidence="9 10">Catalyzes hydrolysis of the D-alanyl-D-alanine dipeptide.</text>
</comment>
<keyword evidence="8 10" id="KW-0961">Cell wall biogenesis/degradation</keyword>
<feature type="signal peptide" evidence="11">
    <location>
        <begin position="1"/>
        <end position="15"/>
    </location>
</feature>
<accession>A0A0R0CCG4</accession>
<feature type="chain" id="PRO_5013175783" description="D-alanyl-D-alanine dipeptidase" evidence="11">
    <location>
        <begin position="16"/>
        <end position="227"/>
    </location>
</feature>
<dbReference type="EC" id="3.4.13.22" evidence="9 10"/>
<organism evidence="12 13">
    <name type="scientific">Stenotrophomonas humi</name>
    <dbReference type="NCBI Taxonomy" id="405444"/>
    <lineage>
        <taxon>Bacteria</taxon>
        <taxon>Pseudomonadati</taxon>
        <taxon>Pseudomonadota</taxon>
        <taxon>Gammaproteobacteria</taxon>
        <taxon>Lysobacterales</taxon>
        <taxon>Lysobacteraceae</taxon>
        <taxon>Stenotrophomonas</taxon>
    </lineage>
</organism>
<feature type="site" description="Transition state stabilizer" evidence="9">
    <location>
        <position position="95"/>
    </location>
</feature>
<keyword evidence="2 9" id="KW-0645">Protease</keyword>
<dbReference type="EMBL" id="LDJI01000016">
    <property type="protein sequence ID" value="KRG64202.1"/>
    <property type="molecule type" value="Genomic_DNA"/>
</dbReference>
<comment type="cofactor">
    <cofactor evidence="9">
        <name>Zn(2+)</name>
        <dbReference type="ChEBI" id="CHEBI:29105"/>
    </cofactor>
    <text evidence="9">Binds 1 zinc ion per subunit.</text>
</comment>
<dbReference type="InterPro" id="IPR000755">
    <property type="entry name" value="A_A_dipeptidase"/>
</dbReference>
<dbReference type="GO" id="GO:0160237">
    <property type="term" value="F:D-Ala-D-Ala dipeptidase activity"/>
    <property type="evidence" value="ECO:0007669"/>
    <property type="project" value="UniProtKB-EC"/>
</dbReference>
<feature type="binding site" evidence="9">
    <location>
        <position position="139"/>
    </location>
    <ligand>
        <name>Zn(2+)</name>
        <dbReference type="ChEBI" id="CHEBI:29105"/>
        <note>catalytic</note>
    </ligand>
</feature>
<gene>
    <name evidence="9" type="primary">ddpX</name>
    <name evidence="12" type="ORF">ABB26_08945</name>
</gene>
<dbReference type="PANTHER" id="PTHR43126">
    <property type="entry name" value="D-ALANYL-D-ALANINE DIPEPTIDASE"/>
    <property type="match status" value="1"/>
</dbReference>
<dbReference type="Pfam" id="PF01427">
    <property type="entry name" value="Peptidase_M15"/>
    <property type="match status" value="1"/>
</dbReference>
<name>A0A0R0CCG4_9GAMM</name>
<feature type="binding site" evidence="9">
    <location>
        <position position="146"/>
    </location>
    <ligand>
        <name>Zn(2+)</name>
        <dbReference type="ChEBI" id="CHEBI:29105"/>
        <note>catalytic</note>
    </ligand>
</feature>
<evidence type="ECO:0000256" key="10">
    <source>
        <dbReference type="PIRNR" id="PIRNR026671"/>
    </source>
</evidence>
<dbReference type="PANTHER" id="PTHR43126:SF1">
    <property type="entry name" value="D-ALANYL-D-ALANINE DIPEPTIDASE"/>
    <property type="match status" value="1"/>
</dbReference>
<dbReference type="AlphaFoldDB" id="A0A0R0CCG4"/>
<evidence type="ECO:0000256" key="9">
    <source>
        <dbReference type="HAMAP-Rule" id="MF_01924"/>
    </source>
</evidence>
<dbReference type="Proteomes" id="UP000050864">
    <property type="component" value="Unassembled WGS sequence"/>
</dbReference>
<dbReference type="PIRSF" id="PIRSF026671">
    <property type="entry name" value="AA_dipeptidase"/>
    <property type="match status" value="1"/>
</dbReference>
<dbReference type="GO" id="GO:0008270">
    <property type="term" value="F:zinc ion binding"/>
    <property type="evidence" value="ECO:0007669"/>
    <property type="project" value="UniProtKB-UniRule"/>
</dbReference>